<dbReference type="OrthoDB" id="1707192at2759"/>
<protein>
    <submittedName>
        <fullName evidence="1">Uncharacterized protein</fullName>
    </submittedName>
</protein>
<dbReference type="AlphaFoldDB" id="A0A2G2XDX7"/>
<evidence type="ECO:0000313" key="1">
    <source>
        <dbReference type="EMBL" id="PHT55694.1"/>
    </source>
</evidence>
<gene>
    <name evidence="1" type="ORF">CQW23_04180</name>
</gene>
<accession>A0A2G2XDX7</accession>
<evidence type="ECO:0000313" key="2">
    <source>
        <dbReference type="Proteomes" id="UP000224567"/>
    </source>
</evidence>
<dbReference type="Proteomes" id="UP000224567">
    <property type="component" value="Unassembled WGS sequence"/>
</dbReference>
<reference evidence="2" key="2">
    <citation type="journal article" date="2017" name="J. Anim. Genet.">
        <title>Multiple reference genome sequences of hot pepper reveal the massive evolution of plant disease resistance genes by retroduplication.</title>
        <authorList>
            <person name="Kim S."/>
            <person name="Park J."/>
            <person name="Yeom S.-I."/>
            <person name="Kim Y.-M."/>
            <person name="Seo E."/>
            <person name="Kim K.-T."/>
            <person name="Kim M.-S."/>
            <person name="Lee J.M."/>
            <person name="Cheong K."/>
            <person name="Shin H.-S."/>
            <person name="Kim S.-B."/>
            <person name="Han K."/>
            <person name="Lee J."/>
            <person name="Park M."/>
            <person name="Lee H.-A."/>
            <person name="Lee H.-Y."/>
            <person name="Lee Y."/>
            <person name="Oh S."/>
            <person name="Lee J.H."/>
            <person name="Choi E."/>
            <person name="Choi E."/>
            <person name="Lee S.E."/>
            <person name="Jeon J."/>
            <person name="Kim H."/>
            <person name="Choi G."/>
            <person name="Song H."/>
            <person name="Lee J."/>
            <person name="Lee S.-C."/>
            <person name="Kwon J.-K."/>
            <person name="Lee H.-Y."/>
            <person name="Koo N."/>
            <person name="Hong Y."/>
            <person name="Kim R.W."/>
            <person name="Kang W.-H."/>
            <person name="Huh J.H."/>
            <person name="Kang B.-C."/>
            <person name="Yang T.-J."/>
            <person name="Lee Y.-H."/>
            <person name="Bennetzen J.L."/>
            <person name="Choi D."/>
        </authorList>
    </citation>
    <scope>NUCLEOTIDE SEQUENCE [LARGE SCALE GENOMIC DNA]</scope>
    <source>
        <strain evidence="2">cv. PBC81</strain>
    </source>
</reference>
<organism evidence="1 2">
    <name type="scientific">Capsicum baccatum</name>
    <name type="common">Peruvian pepper</name>
    <dbReference type="NCBI Taxonomy" id="33114"/>
    <lineage>
        <taxon>Eukaryota</taxon>
        <taxon>Viridiplantae</taxon>
        <taxon>Streptophyta</taxon>
        <taxon>Embryophyta</taxon>
        <taxon>Tracheophyta</taxon>
        <taxon>Spermatophyta</taxon>
        <taxon>Magnoliopsida</taxon>
        <taxon>eudicotyledons</taxon>
        <taxon>Gunneridae</taxon>
        <taxon>Pentapetalae</taxon>
        <taxon>asterids</taxon>
        <taxon>lamiids</taxon>
        <taxon>Solanales</taxon>
        <taxon>Solanaceae</taxon>
        <taxon>Solanoideae</taxon>
        <taxon>Capsiceae</taxon>
        <taxon>Capsicum</taxon>
    </lineage>
</organism>
<name>A0A2G2XDX7_CAPBA</name>
<proteinExistence type="predicted"/>
<dbReference type="EMBL" id="MLFT02000002">
    <property type="protein sequence ID" value="PHT55694.1"/>
    <property type="molecule type" value="Genomic_DNA"/>
</dbReference>
<keyword evidence="2" id="KW-1185">Reference proteome</keyword>
<reference evidence="1 2" key="1">
    <citation type="journal article" date="2017" name="Genome Biol.">
        <title>New reference genome sequences of hot pepper reveal the massive evolution of plant disease-resistance genes by retroduplication.</title>
        <authorList>
            <person name="Kim S."/>
            <person name="Park J."/>
            <person name="Yeom S.I."/>
            <person name="Kim Y.M."/>
            <person name="Seo E."/>
            <person name="Kim K.T."/>
            <person name="Kim M.S."/>
            <person name="Lee J.M."/>
            <person name="Cheong K."/>
            <person name="Shin H.S."/>
            <person name="Kim S.B."/>
            <person name="Han K."/>
            <person name="Lee J."/>
            <person name="Park M."/>
            <person name="Lee H.A."/>
            <person name="Lee H.Y."/>
            <person name="Lee Y."/>
            <person name="Oh S."/>
            <person name="Lee J.H."/>
            <person name="Choi E."/>
            <person name="Choi E."/>
            <person name="Lee S.E."/>
            <person name="Jeon J."/>
            <person name="Kim H."/>
            <person name="Choi G."/>
            <person name="Song H."/>
            <person name="Lee J."/>
            <person name="Lee S.C."/>
            <person name="Kwon J.K."/>
            <person name="Lee H.Y."/>
            <person name="Koo N."/>
            <person name="Hong Y."/>
            <person name="Kim R.W."/>
            <person name="Kang W.H."/>
            <person name="Huh J.H."/>
            <person name="Kang B.C."/>
            <person name="Yang T.J."/>
            <person name="Lee Y.H."/>
            <person name="Bennetzen J.L."/>
            <person name="Choi D."/>
        </authorList>
    </citation>
    <scope>NUCLEOTIDE SEQUENCE [LARGE SCALE GENOMIC DNA]</scope>
    <source>
        <strain evidence="2">cv. PBC81</strain>
    </source>
</reference>
<comment type="caution">
    <text evidence="1">The sequence shown here is derived from an EMBL/GenBank/DDBJ whole genome shotgun (WGS) entry which is preliminary data.</text>
</comment>
<sequence>MAGLKCLQIFKCYSLRRLPEELISLINLEKLEIREMPVAFIARLQVLDLHKLQHIPNIVVGHTCTDYKEWIQEELVHRRNIFRRIRALSKLISEYVS</sequence>